<comment type="caution">
    <text evidence="1">The sequence shown here is derived from an EMBL/GenBank/DDBJ whole genome shotgun (WGS) entry which is preliminary data.</text>
</comment>
<reference evidence="1 2" key="1">
    <citation type="submission" date="2018-08" db="EMBL/GenBank/DDBJ databases">
        <title>Genome Sequence of Clavibacter michiganensis Subspecies type strains, and the Atypical Peach-Colored Strains Isolated from Tomato.</title>
        <authorList>
            <person name="Osdaghi E."/>
            <person name="Portier P."/>
            <person name="Briand M."/>
            <person name="Jacques M.-A."/>
        </authorList>
    </citation>
    <scope>NUCLEOTIDE SEQUENCE [LARGE SCALE GENOMIC DNA]</scope>
    <source>
        <strain evidence="1 2">CFBP 8615</strain>
    </source>
</reference>
<evidence type="ECO:0000313" key="2">
    <source>
        <dbReference type="Proteomes" id="UP000266484"/>
    </source>
</evidence>
<sequence>MPSPASTPSSRVPPAVRSALLDALAVVAPVSCAGCGAADRAVCAVCLAALGEGPHVRPLALAPVPAPRGCERARVVPVGCGSAYAAPWPALL</sequence>
<dbReference type="Proteomes" id="UP000266484">
    <property type="component" value="Unassembled WGS sequence"/>
</dbReference>
<gene>
    <name evidence="1" type="ORF">DZG00_14980</name>
</gene>
<proteinExistence type="predicted"/>
<accession>A0A399SS46</accession>
<dbReference type="EMBL" id="QWGT01000354">
    <property type="protein sequence ID" value="RIJ45292.1"/>
    <property type="molecule type" value="Genomic_DNA"/>
</dbReference>
<evidence type="ECO:0000313" key="1">
    <source>
        <dbReference type="EMBL" id="RIJ45292.1"/>
    </source>
</evidence>
<keyword evidence="2" id="KW-1185">Reference proteome</keyword>
<organism evidence="1 2">
    <name type="scientific">Clavibacter lycopersici</name>
    <dbReference type="NCBI Taxonomy" id="2301718"/>
    <lineage>
        <taxon>Bacteria</taxon>
        <taxon>Bacillati</taxon>
        <taxon>Actinomycetota</taxon>
        <taxon>Actinomycetes</taxon>
        <taxon>Micrococcales</taxon>
        <taxon>Microbacteriaceae</taxon>
        <taxon>Clavibacter</taxon>
    </lineage>
</organism>
<feature type="non-terminal residue" evidence="1">
    <location>
        <position position="92"/>
    </location>
</feature>
<dbReference type="AlphaFoldDB" id="A0A399SS46"/>
<protein>
    <submittedName>
        <fullName evidence="1">ComF family protein</fullName>
    </submittedName>
</protein>
<name>A0A399SS46_9MICO</name>